<accession>A0A2N8NVD4</accession>
<organism evidence="2 3">
    <name type="scientific">Streptomyces eurocidicus</name>
    <name type="common">Streptoverticillium eurocidicus</name>
    <dbReference type="NCBI Taxonomy" id="66423"/>
    <lineage>
        <taxon>Bacteria</taxon>
        <taxon>Bacillati</taxon>
        <taxon>Actinomycetota</taxon>
        <taxon>Actinomycetes</taxon>
        <taxon>Kitasatosporales</taxon>
        <taxon>Streptomycetaceae</taxon>
        <taxon>Streptomyces</taxon>
    </lineage>
</organism>
<evidence type="ECO:0000313" key="2">
    <source>
        <dbReference type="EMBL" id="PNE32745.1"/>
    </source>
</evidence>
<dbReference type="EMBL" id="LGUI01000004">
    <property type="protein sequence ID" value="PNE32745.1"/>
    <property type="molecule type" value="Genomic_DNA"/>
</dbReference>
<name>A0A2N8NVD4_STREU</name>
<dbReference type="InterPro" id="IPR040547">
    <property type="entry name" value="CdiI"/>
</dbReference>
<evidence type="ECO:0000256" key="1">
    <source>
        <dbReference type="SAM" id="MobiDB-lite"/>
    </source>
</evidence>
<dbReference type="Pfam" id="PF18616">
    <property type="entry name" value="CdiI_3"/>
    <property type="match status" value="1"/>
</dbReference>
<dbReference type="Proteomes" id="UP000235945">
    <property type="component" value="Unassembled WGS sequence"/>
</dbReference>
<dbReference type="AlphaFoldDB" id="A0A2N8NVD4"/>
<protein>
    <submittedName>
        <fullName evidence="2">Uncharacterized protein</fullName>
    </submittedName>
</protein>
<sequence length="134" mass="14271">MKRTSSLEELEGVRRPPPPADATRLVATAHDLRRRPIGTLDAEGLRLLITQDVGLPYLLPLAVELLRADPLVEGDLYEGDLLSAALTRAASAWSEVPDAARELRDIVSGPLGSGDLPPSLRAEAAGFLDVTGRA</sequence>
<reference evidence="3" key="1">
    <citation type="submission" date="2015-07" db="EMBL/GenBank/DDBJ databases">
        <authorList>
            <person name="Graham D.E."/>
            <person name="Giannone R.J."/>
            <person name="Gulvik C.A."/>
            <person name="Hettich R.L."/>
            <person name="Klingeman D.M."/>
            <person name="Mahan K.M."/>
            <person name="Parry R.J."/>
            <person name="Spain J.C."/>
        </authorList>
    </citation>
    <scope>NUCLEOTIDE SEQUENCE [LARGE SCALE GENOMIC DNA]</scope>
    <source>
        <strain evidence="3">ATCC 27428</strain>
    </source>
</reference>
<evidence type="ECO:0000313" key="3">
    <source>
        <dbReference type="Proteomes" id="UP000235945"/>
    </source>
</evidence>
<keyword evidence="3" id="KW-1185">Reference proteome</keyword>
<gene>
    <name evidence="2" type="ORF">AF335_14380</name>
</gene>
<proteinExistence type="predicted"/>
<comment type="caution">
    <text evidence="2">The sequence shown here is derived from an EMBL/GenBank/DDBJ whole genome shotgun (WGS) entry which is preliminary data.</text>
</comment>
<dbReference type="CDD" id="cd20691">
    <property type="entry name" value="CdiI_EC536-like"/>
    <property type="match status" value="1"/>
</dbReference>
<feature type="region of interest" description="Disordered" evidence="1">
    <location>
        <begin position="1"/>
        <end position="22"/>
    </location>
</feature>